<evidence type="ECO:0000313" key="2">
    <source>
        <dbReference type="Proteomes" id="UP000821845"/>
    </source>
</evidence>
<keyword evidence="2" id="KW-1185">Reference proteome</keyword>
<protein>
    <submittedName>
        <fullName evidence="1">Uncharacterized protein</fullName>
    </submittedName>
</protein>
<reference evidence="1" key="1">
    <citation type="submission" date="2020-05" db="EMBL/GenBank/DDBJ databases">
        <title>Large-scale comparative analyses of tick genomes elucidate their genetic diversity and vector capacities.</title>
        <authorList>
            <person name="Jia N."/>
            <person name="Wang J."/>
            <person name="Shi W."/>
            <person name="Du L."/>
            <person name="Sun Y."/>
            <person name="Zhan W."/>
            <person name="Jiang J."/>
            <person name="Wang Q."/>
            <person name="Zhang B."/>
            <person name="Ji P."/>
            <person name="Sakyi L.B."/>
            <person name="Cui X."/>
            <person name="Yuan T."/>
            <person name="Jiang B."/>
            <person name="Yang W."/>
            <person name="Lam T.T.-Y."/>
            <person name="Chang Q."/>
            <person name="Ding S."/>
            <person name="Wang X."/>
            <person name="Zhu J."/>
            <person name="Ruan X."/>
            <person name="Zhao L."/>
            <person name="Wei J."/>
            <person name="Que T."/>
            <person name="Du C."/>
            <person name="Cheng J."/>
            <person name="Dai P."/>
            <person name="Han X."/>
            <person name="Huang E."/>
            <person name="Gao Y."/>
            <person name="Liu J."/>
            <person name="Shao H."/>
            <person name="Ye R."/>
            <person name="Li L."/>
            <person name="Wei W."/>
            <person name="Wang X."/>
            <person name="Wang C."/>
            <person name="Yang T."/>
            <person name="Huo Q."/>
            <person name="Li W."/>
            <person name="Guo W."/>
            <person name="Chen H."/>
            <person name="Zhou L."/>
            <person name="Ni X."/>
            <person name="Tian J."/>
            <person name="Zhou Y."/>
            <person name="Sheng Y."/>
            <person name="Liu T."/>
            <person name="Pan Y."/>
            <person name="Xia L."/>
            <person name="Li J."/>
            <person name="Zhao F."/>
            <person name="Cao W."/>
        </authorList>
    </citation>
    <scope>NUCLEOTIDE SEQUENCE</scope>
    <source>
        <strain evidence="1">Hyas-2018</strain>
    </source>
</reference>
<accession>A0ACB7RS60</accession>
<proteinExistence type="predicted"/>
<sequence length="172" mass="18964">MPEREEIDRSHPPAASPQPQNRRQRTAPTKHEFRQQGTPPLPQQHHDDARSLRNPPAWTSRLQPNLQAAATRTCPPGQGEEASPAGSEEPRPNEAARVMMQKAARDQGFTNWLLQVATNNRSGGDYEGATRTTASCRGNLVEQPLDINSRQVLLLAQLQVSRGALIEAPPQC</sequence>
<dbReference type="Proteomes" id="UP000821845">
    <property type="component" value="Chromosome 8"/>
</dbReference>
<gene>
    <name evidence="1" type="ORF">HPB50_020874</name>
</gene>
<dbReference type="EMBL" id="CM023488">
    <property type="protein sequence ID" value="KAH6924641.1"/>
    <property type="molecule type" value="Genomic_DNA"/>
</dbReference>
<comment type="caution">
    <text evidence="1">The sequence shown here is derived from an EMBL/GenBank/DDBJ whole genome shotgun (WGS) entry which is preliminary data.</text>
</comment>
<organism evidence="1 2">
    <name type="scientific">Hyalomma asiaticum</name>
    <name type="common">Tick</name>
    <dbReference type="NCBI Taxonomy" id="266040"/>
    <lineage>
        <taxon>Eukaryota</taxon>
        <taxon>Metazoa</taxon>
        <taxon>Ecdysozoa</taxon>
        <taxon>Arthropoda</taxon>
        <taxon>Chelicerata</taxon>
        <taxon>Arachnida</taxon>
        <taxon>Acari</taxon>
        <taxon>Parasitiformes</taxon>
        <taxon>Ixodida</taxon>
        <taxon>Ixodoidea</taxon>
        <taxon>Ixodidae</taxon>
        <taxon>Hyalomminae</taxon>
        <taxon>Hyalomma</taxon>
    </lineage>
</organism>
<name>A0ACB7RS60_HYAAI</name>
<evidence type="ECO:0000313" key="1">
    <source>
        <dbReference type="EMBL" id="KAH6924641.1"/>
    </source>
</evidence>